<proteinExistence type="predicted"/>
<dbReference type="AlphaFoldDB" id="A0A8J7MPA0"/>
<gene>
    <name evidence="1" type="ORF">JI744_03575</name>
</gene>
<dbReference type="EMBL" id="JAESVP010000002">
    <property type="protein sequence ID" value="MBL4927178.1"/>
    <property type="molecule type" value="Genomic_DNA"/>
</dbReference>
<evidence type="ECO:0000313" key="1">
    <source>
        <dbReference type="EMBL" id="MBL4927178.1"/>
    </source>
</evidence>
<accession>A0A8J7MPA0</accession>
<name>A0A8J7MPA0_9RHOB</name>
<comment type="caution">
    <text evidence="1">The sequence shown here is derived from an EMBL/GenBank/DDBJ whole genome shotgun (WGS) entry which is preliminary data.</text>
</comment>
<sequence length="279" mass="31195">MSTVAMLPGHARIFQAAARHFNVFILVRRTNLSSLRFIGDKDCVPKRIDCKAKTADNPVTHETYGQIDCAGLVVDPTVLGQAAYATDKKYQKALDEWARFSMGHIHDAVRTWEGQQELTYIPGGMQYFVDLTPGSPRYGCVKLSTSSLLTAGKYVHGDFDLYGIVPATARSENVAVFEILSGQKHSRSPAFRDVQMFVNSKIGAPMILHGEQDTYAGEHADEGIDVFEPDGSISGCENLQQIEWLYAIRFRGRKLFTKSQQRHFGYDGNETFEGFKWAL</sequence>
<organism evidence="1 2">
    <name type="scientific">Fuscibacter oryzae</name>
    <dbReference type="NCBI Taxonomy" id="2803939"/>
    <lineage>
        <taxon>Bacteria</taxon>
        <taxon>Pseudomonadati</taxon>
        <taxon>Pseudomonadota</taxon>
        <taxon>Alphaproteobacteria</taxon>
        <taxon>Rhodobacterales</taxon>
        <taxon>Paracoccaceae</taxon>
        <taxon>Fuscibacter</taxon>
    </lineage>
</organism>
<keyword evidence="2" id="KW-1185">Reference proteome</keyword>
<dbReference type="Proteomes" id="UP000619033">
    <property type="component" value="Unassembled WGS sequence"/>
</dbReference>
<dbReference type="RefSeq" id="WP_202658331.1">
    <property type="nucleotide sequence ID" value="NZ_JAESVP010000002.1"/>
</dbReference>
<protein>
    <submittedName>
        <fullName evidence="1">Uncharacterized protein</fullName>
    </submittedName>
</protein>
<reference evidence="1" key="1">
    <citation type="submission" date="2021-01" db="EMBL/GenBank/DDBJ databases">
        <title>Genome seq and assembly of Tabrizicola sp. KVB23.</title>
        <authorList>
            <person name="Chhetri G."/>
        </authorList>
    </citation>
    <scope>NUCLEOTIDE SEQUENCE</scope>
    <source>
        <strain evidence="1">KVB23</strain>
    </source>
</reference>
<evidence type="ECO:0000313" key="2">
    <source>
        <dbReference type="Proteomes" id="UP000619033"/>
    </source>
</evidence>